<proteinExistence type="predicted"/>
<comment type="caution">
    <text evidence="1">The sequence shown here is derived from an EMBL/GenBank/DDBJ whole genome shotgun (WGS) entry which is preliminary data.</text>
</comment>
<gene>
    <name evidence="1" type="ORF">HW452_12680</name>
</gene>
<dbReference type="EMBL" id="JABYQT010000007">
    <property type="protein sequence ID" value="MBZ5488379.1"/>
    <property type="molecule type" value="Genomic_DNA"/>
</dbReference>
<sequence>MEHFIIIAAAHFLALISPGPDFFLVTRSSLRDGWKVASGACIGIALANGVFILGAFTGVGVLRAETHLFVALQMAGCLYLVYLGILFIRHAGSNTMASLSKTDDHGRARHRFQAWGRAAAMGFLSGILNPKNAIFYVSLAAMLTGPYASTGWKIAYGVWMFSAVLIWDLLVALMIGNRVVLQRFARILPWLERASGSLLLLLAGGVIMKIALESI</sequence>
<accession>A0ACC5VXY4</accession>
<keyword evidence="2" id="KW-1185">Reference proteome</keyword>
<evidence type="ECO:0000313" key="1">
    <source>
        <dbReference type="EMBL" id="MBZ5488379.1"/>
    </source>
</evidence>
<evidence type="ECO:0000313" key="2">
    <source>
        <dbReference type="Proteomes" id="UP001319846"/>
    </source>
</evidence>
<reference evidence="1" key="1">
    <citation type="submission" date="2020-06" db="EMBL/GenBank/DDBJ databases">
        <title>Whole Genome Sequence of Halomonas aquamarina MB598.</title>
        <authorList>
            <person name="Pervaiz M."/>
            <person name="Fariq A."/>
            <person name="Yasmin A."/>
            <person name="Welch M."/>
        </authorList>
    </citation>
    <scope>NUCLEOTIDE SEQUENCE</scope>
    <source>
        <strain evidence="1">MB598</strain>
    </source>
</reference>
<organism evidence="1 2">
    <name type="scientific">Vreelandella aquamarina</name>
    <dbReference type="NCBI Taxonomy" id="77097"/>
    <lineage>
        <taxon>Bacteria</taxon>
        <taxon>Pseudomonadati</taxon>
        <taxon>Pseudomonadota</taxon>
        <taxon>Gammaproteobacteria</taxon>
        <taxon>Oceanospirillales</taxon>
        <taxon>Halomonadaceae</taxon>
        <taxon>Vreelandella</taxon>
    </lineage>
</organism>
<dbReference type="Proteomes" id="UP001319846">
    <property type="component" value="Unassembled WGS sequence"/>
</dbReference>
<name>A0ACC5VXY4_9GAMM</name>
<protein>
    <submittedName>
        <fullName evidence="1">LysE family translocator</fullName>
    </submittedName>
</protein>